<dbReference type="RefSeq" id="WP_185121272.1">
    <property type="nucleotide sequence ID" value="NZ_JACJVQ010000016.1"/>
</dbReference>
<dbReference type="InterPro" id="IPR001387">
    <property type="entry name" value="Cro/C1-type_HTH"/>
</dbReference>
<dbReference type="GO" id="GO:0000976">
    <property type="term" value="F:transcription cis-regulatory region binding"/>
    <property type="evidence" value="ECO:0007669"/>
    <property type="project" value="TreeGrafter"/>
</dbReference>
<dbReference type="SUPFAM" id="SSF53822">
    <property type="entry name" value="Periplasmic binding protein-like I"/>
    <property type="match status" value="1"/>
</dbReference>
<feature type="domain" description="HTH lacI-type" evidence="5">
    <location>
        <begin position="6"/>
        <end position="60"/>
    </location>
</feature>
<dbReference type="PRINTS" id="PR00036">
    <property type="entry name" value="HTHLACI"/>
</dbReference>
<dbReference type="PROSITE" id="PS50932">
    <property type="entry name" value="HTH_LACI_2"/>
    <property type="match status" value="1"/>
</dbReference>
<dbReference type="Gene3D" id="1.10.260.40">
    <property type="entry name" value="lambda repressor-like DNA-binding domains"/>
    <property type="match status" value="1"/>
</dbReference>
<feature type="region of interest" description="Disordered" evidence="4">
    <location>
        <begin position="335"/>
        <end position="356"/>
    </location>
</feature>
<dbReference type="SMART" id="SM00354">
    <property type="entry name" value="HTH_LACI"/>
    <property type="match status" value="1"/>
</dbReference>
<dbReference type="CDD" id="cd01392">
    <property type="entry name" value="HTH_LacI"/>
    <property type="match status" value="1"/>
</dbReference>
<dbReference type="Pfam" id="PF00356">
    <property type="entry name" value="LacI"/>
    <property type="match status" value="1"/>
</dbReference>
<organism evidence="7 8">
    <name type="scientific">Cohnella thailandensis</name>
    <dbReference type="NCBI Taxonomy" id="557557"/>
    <lineage>
        <taxon>Bacteria</taxon>
        <taxon>Bacillati</taxon>
        <taxon>Bacillota</taxon>
        <taxon>Bacilli</taxon>
        <taxon>Bacillales</taxon>
        <taxon>Paenibacillaceae</taxon>
        <taxon>Cohnella</taxon>
    </lineage>
</organism>
<dbReference type="CDD" id="cd06267">
    <property type="entry name" value="PBP1_LacI_sugar_binding-like"/>
    <property type="match status" value="1"/>
</dbReference>
<dbReference type="GO" id="GO:0003700">
    <property type="term" value="F:DNA-binding transcription factor activity"/>
    <property type="evidence" value="ECO:0007669"/>
    <property type="project" value="TreeGrafter"/>
</dbReference>
<dbReference type="InterPro" id="IPR000843">
    <property type="entry name" value="HTH_LacI"/>
</dbReference>
<evidence type="ECO:0000256" key="4">
    <source>
        <dbReference type="SAM" id="MobiDB-lite"/>
    </source>
</evidence>
<dbReference type="SUPFAM" id="SSF47413">
    <property type="entry name" value="lambda repressor-like DNA-binding domains"/>
    <property type="match status" value="1"/>
</dbReference>
<name>A0A841SZI0_9BACL</name>
<dbReference type="Proteomes" id="UP000535838">
    <property type="component" value="Unassembled WGS sequence"/>
</dbReference>
<dbReference type="InterPro" id="IPR028082">
    <property type="entry name" value="Peripla_BP_I"/>
</dbReference>
<sequence length="356" mass="38851">MSVTRVTIKDVARSAGVSIATVSNVLNGTGRVSADTVRTVRRAIQELKYSPSQAARNLKDKKSRLIAVIVPLLHKGFLHDNPFYWQLVGGIEEGARAHRLHIMLVGADSEESYSFVKERHLDGLIVIGAFEGSEALERIVQWGVPSVFVDSYLADPNVYQILSDDEKGGYLGTKHLIDLGHRNIALLTGEIEPNGVHEARFLGYRRALKEAGIGYRPAWAVEEPPTMEGGARSVPRILALQGVSAVFATSDVAAMGLLSGLSERGLSVPRDLSVAGFDDLPYSRFATPPLTTVAQDIGLKGREAVRLLQAHMDNKEPPYRRKLIPVELKARQSTRFLEEGEGEPVDANEIRKGGDG</sequence>
<dbReference type="PANTHER" id="PTHR30146">
    <property type="entry name" value="LACI-RELATED TRANSCRIPTIONAL REPRESSOR"/>
    <property type="match status" value="1"/>
</dbReference>
<dbReference type="InterPro" id="IPR010982">
    <property type="entry name" value="Lambda_DNA-bd_dom_sf"/>
</dbReference>
<gene>
    <name evidence="7" type="ORF">H7B67_18100</name>
</gene>
<evidence type="ECO:0000259" key="6">
    <source>
        <dbReference type="PROSITE" id="PS50943"/>
    </source>
</evidence>
<dbReference type="Pfam" id="PF13377">
    <property type="entry name" value="Peripla_BP_3"/>
    <property type="match status" value="1"/>
</dbReference>
<evidence type="ECO:0000259" key="5">
    <source>
        <dbReference type="PROSITE" id="PS50932"/>
    </source>
</evidence>
<feature type="domain" description="HTH cro/C1-type" evidence="6">
    <location>
        <begin position="7"/>
        <end position="54"/>
    </location>
</feature>
<dbReference type="AlphaFoldDB" id="A0A841SZI0"/>
<evidence type="ECO:0000256" key="1">
    <source>
        <dbReference type="ARBA" id="ARBA00023015"/>
    </source>
</evidence>
<dbReference type="PANTHER" id="PTHR30146:SF109">
    <property type="entry name" value="HTH-TYPE TRANSCRIPTIONAL REGULATOR GALS"/>
    <property type="match status" value="1"/>
</dbReference>
<comment type="caution">
    <text evidence="7">The sequence shown here is derived from an EMBL/GenBank/DDBJ whole genome shotgun (WGS) entry which is preliminary data.</text>
</comment>
<dbReference type="EMBL" id="JACJVQ010000016">
    <property type="protein sequence ID" value="MBB6636036.1"/>
    <property type="molecule type" value="Genomic_DNA"/>
</dbReference>
<keyword evidence="8" id="KW-1185">Reference proteome</keyword>
<accession>A0A841SZI0</accession>
<dbReference type="PROSITE" id="PS50943">
    <property type="entry name" value="HTH_CROC1"/>
    <property type="match status" value="1"/>
</dbReference>
<evidence type="ECO:0000256" key="2">
    <source>
        <dbReference type="ARBA" id="ARBA00023125"/>
    </source>
</evidence>
<evidence type="ECO:0000313" key="7">
    <source>
        <dbReference type="EMBL" id="MBB6636036.1"/>
    </source>
</evidence>
<keyword evidence="3" id="KW-0804">Transcription</keyword>
<evidence type="ECO:0000313" key="8">
    <source>
        <dbReference type="Proteomes" id="UP000535838"/>
    </source>
</evidence>
<reference evidence="7 8" key="1">
    <citation type="submission" date="2020-08" db="EMBL/GenBank/DDBJ databases">
        <title>Cohnella phylogeny.</title>
        <authorList>
            <person name="Dunlap C."/>
        </authorList>
    </citation>
    <scope>NUCLEOTIDE SEQUENCE [LARGE SCALE GENOMIC DNA]</scope>
    <source>
        <strain evidence="7 8">DSM 25241</strain>
    </source>
</reference>
<keyword evidence="1" id="KW-0805">Transcription regulation</keyword>
<evidence type="ECO:0000256" key="3">
    <source>
        <dbReference type="ARBA" id="ARBA00023163"/>
    </source>
</evidence>
<dbReference type="PROSITE" id="PS00356">
    <property type="entry name" value="HTH_LACI_1"/>
    <property type="match status" value="1"/>
</dbReference>
<dbReference type="InterPro" id="IPR046335">
    <property type="entry name" value="LacI/GalR-like_sensor"/>
</dbReference>
<dbReference type="Gene3D" id="3.40.50.2300">
    <property type="match status" value="2"/>
</dbReference>
<protein>
    <submittedName>
        <fullName evidence="7">LacI family DNA-binding transcriptional regulator</fullName>
    </submittedName>
</protein>
<proteinExistence type="predicted"/>
<keyword evidence="2 7" id="KW-0238">DNA-binding</keyword>